<dbReference type="EMBL" id="SKCS01000040">
    <property type="protein sequence ID" value="TNN19652.1"/>
    <property type="molecule type" value="Genomic_DNA"/>
</dbReference>
<name>A0A4Z2DTP9_SCHJA</name>
<dbReference type="Proteomes" id="UP000311919">
    <property type="component" value="Unassembled WGS sequence"/>
</dbReference>
<reference evidence="1 2" key="1">
    <citation type="submission" date="2019-03" db="EMBL/GenBank/DDBJ databases">
        <title>An improved genome assembly of the fluke Schistosoma japonicum.</title>
        <authorList>
            <person name="Hu W."/>
            <person name="Luo F."/>
            <person name="Yin M."/>
            <person name="Mo X."/>
            <person name="Sun C."/>
            <person name="Wu Q."/>
            <person name="Zhu B."/>
            <person name="Xiang M."/>
            <person name="Wang J."/>
            <person name="Wang Y."/>
            <person name="Zhang T."/>
            <person name="Xu B."/>
            <person name="Zheng H."/>
            <person name="Feng Z."/>
        </authorList>
    </citation>
    <scope>NUCLEOTIDE SEQUENCE [LARGE SCALE GENOMIC DNA]</scope>
    <source>
        <strain evidence="1">HuSjv2</strain>
        <tissue evidence="1">Worms</tissue>
    </source>
</reference>
<organism evidence="1 2">
    <name type="scientific">Schistosoma japonicum</name>
    <name type="common">Blood fluke</name>
    <dbReference type="NCBI Taxonomy" id="6182"/>
    <lineage>
        <taxon>Eukaryota</taxon>
        <taxon>Metazoa</taxon>
        <taxon>Spiralia</taxon>
        <taxon>Lophotrochozoa</taxon>
        <taxon>Platyhelminthes</taxon>
        <taxon>Trematoda</taxon>
        <taxon>Digenea</taxon>
        <taxon>Strigeidida</taxon>
        <taxon>Schistosomatoidea</taxon>
        <taxon>Schistosomatidae</taxon>
        <taxon>Schistosoma</taxon>
    </lineage>
</organism>
<keyword evidence="2" id="KW-1185">Reference proteome</keyword>
<evidence type="ECO:0000313" key="2">
    <source>
        <dbReference type="Proteomes" id="UP000311919"/>
    </source>
</evidence>
<evidence type="ECO:0000313" key="1">
    <source>
        <dbReference type="EMBL" id="TNN19652.1"/>
    </source>
</evidence>
<feature type="non-terminal residue" evidence="1">
    <location>
        <position position="274"/>
    </location>
</feature>
<gene>
    <name evidence="1" type="ORF">EWB00_006567</name>
</gene>
<dbReference type="STRING" id="6182.A0A4Z2DTP9"/>
<dbReference type="OrthoDB" id="6271644at2759"/>
<sequence>MSKQSNCDLDSTHKQSTFNLLNKKWNVLRTGVLWAQRLKSVKPTKTSNSSYSPLNNNKSCNHTFISQNDLIDDQNNSTPNNNVNAYNYTPQRTVSSVTKLNANECDYMDKLQKRDSGIKHCSSTKRLVKTFSSSTNVNTINMKSKKFDSTNDLRLKSPTLLSSKFHSSMYESNKDFKEVRFICKNSIQRNSTNFHEIVMNTDTTTNNKPVVKTLSPKISCGDNHNTINKKESINNDSTENTISKIITLNGIWSSYPYSPLPSPDIYQLDSDLND</sequence>
<proteinExistence type="predicted"/>
<accession>A0A4Z2DTP9</accession>
<comment type="caution">
    <text evidence="1">The sequence shown here is derived from an EMBL/GenBank/DDBJ whole genome shotgun (WGS) entry which is preliminary data.</text>
</comment>
<protein>
    <submittedName>
        <fullName evidence="1">Pleckstrin homology domain-containing family G member</fullName>
    </submittedName>
</protein>
<dbReference type="AlphaFoldDB" id="A0A4Z2DTP9"/>